<protein>
    <submittedName>
        <fullName evidence="2">Putative secreted protein</fullName>
    </submittedName>
</protein>
<evidence type="ECO:0000256" key="1">
    <source>
        <dbReference type="SAM" id="SignalP"/>
    </source>
</evidence>
<feature type="chain" id="PRO_5014663031" evidence="1">
    <location>
        <begin position="26"/>
        <end position="77"/>
    </location>
</feature>
<proteinExistence type="predicted"/>
<dbReference type="EMBL" id="GGFK01014989">
    <property type="protein sequence ID" value="MBW48310.1"/>
    <property type="molecule type" value="Transcribed_RNA"/>
</dbReference>
<feature type="signal peptide" evidence="1">
    <location>
        <begin position="1"/>
        <end position="25"/>
    </location>
</feature>
<evidence type="ECO:0000313" key="2">
    <source>
        <dbReference type="EMBL" id="MBW48310.1"/>
    </source>
</evidence>
<keyword evidence="1" id="KW-0732">Signal</keyword>
<accession>A0A2M4B5P1</accession>
<organism evidence="2">
    <name type="scientific">Anopheles triannulatus</name>
    <dbReference type="NCBI Taxonomy" id="58253"/>
    <lineage>
        <taxon>Eukaryota</taxon>
        <taxon>Metazoa</taxon>
        <taxon>Ecdysozoa</taxon>
        <taxon>Arthropoda</taxon>
        <taxon>Hexapoda</taxon>
        <taxon>Insecta</taxon>
        <taxon>Pterygota</taxon>
        <taxon>Neoptera</taxon>
        <taxon>Endopterygota</taxon>
        <taxon>Diptera</taxon>
        <taxon>Nematocera</taxon>
        <taxon>Culicoidea</taxon>
        <taxon>Culicidae</taxon>
        <taxon>Anophelinae</taxon>
        <taxon>Anopheles</taxon>
    </lineage>
</organism>
<reference evidence="2" key="1">
    <citation type="submission" date="2018-01" db="EMBL/GenBank/DDBJ databases">
        <title>An insight into the sialome of Amazonian anophelines.</title>
        <authorList>
            <person name="Ribeiro J.M."/>
            <person name="Scarpassa V."/>
            <person name="Calvo E."/>
        </authorList>
    </citation>
    <scope>NUCLEOTIDE SEQUENCE</scope>
    <source>
        <tissue evidence="2">Salivary glands</tissue>
    </source>
</reference>
<dbReference type="AlphaFoldDB" id="A0A2M4B5P1"/>
<name>A0A2M4B5P1_9DIPT</name>
<sequence>MLRSSGLFWFSTMFLRMLFIMSSESELRVFSLSNSTVPTPSCWVKVDNVLLPIATPSWHSNRKDLVEVDSIFRSIPV</sequence>